<evidence type="ECO:0000313" key="2">
    <source>
        <dbReference type="Proteomes" id="UP000230069"/>
    </source>
</evidence>
<dbReference type="InParanoid" id="A0A2G5DPM5"/>
<protein>
    <submittedName>
        <fullName evidence="1">Uncharacterized protein</fullName>
    </submittedName>
</protein>
<dbReference type="Proteomes" id="UP000230069">
    <property type="component" value="Unassembled WGS sequence"/>
</dbReference>
<keyword evidence="2" id="KW-1185">Reference proteome</keyword>
<organism evidence="1 2">
    <name type="scientific">Aquilegia coerulea</name>
    <name type="common">Rocky mountain columbine</name>
    <dbReference type="NCBI Taxonomy" id="218851"/>
    <lineage>
        <taxon>Eukaryota</taxon>
        <taxon>Viridiplantae</taxon>
        <taxon>Streptophyta</taxon>
        <taxon>Embryophyta</taxon>
        <taxon>Tracheophyta</taxon>
        <taxon>Spermatophyta</taxon>
        <taxon>Magnoliopsida</taxon>
        <taxon>Ranunculales</taxon>
        <taxon>Ranunculaceae</taxon>
        <taxon>Thalictroideae</taxon>
        <taxon>Aquilegia</taxon>
    </lineage>
</organism>
<sequence>MISLECPRFSLVGFPFFHAAAIPLVFSLNPSQQFLLLFFKVFIPSRYFIFSFRKALGDLEERVGVH</sequence>
<evidence type="ECO:0000313" key="1">
    <source>
        <dbReference type="EMBL" id="PIA45448.1"/>
    </source>
</evidence>
<reference evidence="1 2" key="1">
    <citation type="submission" date="2017-09" db="EMBL/GenBank/DDBJ databases">
        <title>WGS assembly of Aquilegia coerulea Goldsmith.</title>
        <authorList>
            <person name="Hodges S."/>
            <person name="Kramer E."/>
            <person name="Nordborg M."/>
            <person name="Tomkins J."/>
            <person name="Borevitz J."/>
            <person name="Derieg N."/>
            <person name="Yan J."/>
            <person name="Mihaltcheva S."/>
            <person name="Hayes R.D."/>
            <person name="Rokhsar D."/>
        </authorList>
    </citation>
    <scope>NUCLEOTIDE SEQUENCE [LARGE SCALE GENOMIC DNA]</scope>
    <source>
        <strain evidence="2">cv. Goldsmith</strain>
    </source>
</reference>
<dbReference type="AlphaFoldDB" id="A0A2G5DPM5"/>
<accession>A0A2G5DPM5</accession>
<name>A0A2G5DPM5_AQUCA</name>
<gene>
    <name evidence="1" type="ORF">AQUCO_01700759v1</name>
</gene>
<dbReference type="EMBL" id="KZ305034">
    <property type="protein sequence ID" value="PIA45448.1"/>
    <property type="molecule type" value="Genomic_DNA"/>
</dbReference>
<proteinExistence type="predicted"/>